<keyword evidence="10" id="KW-1185">Reference proteome</keyword>
<dbReference type="FunFam" id="3.40.50.300:FF:000326">
    <property type="entry name" value="P-loop containing nucleoside triphosphate hydrolase"/>
    <property type="match status" value="1"/>
</dbReference>
<feature type="non-terminal residue" evidence="9">
    <location>
        <position position="1"/>
    </location>
</feature>
<dbReference type="Gene3D" id="2.40.30.270">
    <property type="match status" value="1"/>
</dbReference>
<reference evidence="9 10" key="1">
    <citation type="journal article" date="2018" name="Evol. Lett.">
        <title>Horizontal gene cluster transfer increased hallucinogenic mushroom diversity.</title>
        <authorList>
            <person name="Reynolds H.T."/>
            <person name="Vijayakumar V."/>
            <person name="Gluck-Thaler E."/>
            <person name="Korotkin H.B."/>
            <person name="Matheny P.B."/>
            <person name="Slot J.C."/>
        </authorList>
    </citation>
    <scope>NUCLEOTIDE SEQUENCE [LARGE SCALE GENOMIC DNA]</scope>
    <source>
        <strain evidence="9 10">2631</strain>
    </source>
</reference>
<evidence type="ECO:0000256" key="2">
    <source>
        <dbReference type="ARBA" id="ARBA00022741"/>
    </source>
</evidence>
<evidence type="ECO:0000313" key="10">
    <source>
        <dbReference type="Proteomes" id="UP000283269"/>
    </source>
</evidence>
<comment type="similarity">
    <text evidence="1">Belongs to the DNA2/NAM7 helicase family.</text>
</comment>
<dbReference type="InterPro" id="IPR045055">
    <property type="entry name" value="DNA2/NAM7-like"/>
</dbReference>
<dbReference type="GO" id="GO:0005524">
    <property type="term" value="F:ATP binding"/>
    <property type="evidence" value="ECO:0007669"/>
    <property type="project" value="UniProtKB-KW"/>
</dbReference>
<feature type="region of interest" description="Disordered" evidence="6">
    <location>
        <begin position="182"/>
        <end position="214"/>
    </location>
</feature>
<dbReference type="PANTHER" id="PTHR10887">
    <property type="entry name" value="DNA2/NAM7 HELICASE FAMILY"/>
    <property type="match status" value="1"/>
</dbReference>
<evidence type="ECO:0000259" key="7">
    <source>
        <dbReference type="Pfam" id="PF13086"/>
    </source>
</evidence>
<dbReference type="InterPro" id="IPR041677">
    <property type="entry name" value="DNA2/NAM7_AAA_11"/>
</dbReference>
<feature type="compositionally biased region" description="Basic and acidic residues" evidence="6">
    <location>
        <begin position="182"/>
        <end position="196"/>
    </location>
</feature>
<keyword evidence="4" id="KW-0347">Helicase</keyword>
<feature type="compositionally biased region" description="Polar residues" evidence="6">
    <location>
        <begin position="95"/>
        <end position="116"/>
    </location>
</feature>
<dbReference type="GO" id="GO:0004386">
    <property type="term" value="F:helicase activity"/>
    <property type="evidence" value="ECO:0007669"/>
    <property type="project" value="UniProtKB-KW"/>
</dbReference>
<evidence type="ECO:0000256" key="5">
    <source>
        <dbReference type="ARBA" id="ARBA00022840"/>
    </source>
</evidence>
<proteinExistence type="inferred from homology"/>
<dbReference type="Gene3D" id="3.40.50.300">
    <property type="entry name" value="P-loop containing nucleotide triphosphate hydrolases"/>
    <property type="match status" value="2"/>
</dbReference>
<feature type="domain" description="DNA2/NAM7 helicase-like C-terminal" evidence="8">
    <location>
        <begin position="719"/>
        <end position="956"/>
    </location>
</feature>
<dbReference type="Pfam" id="PF13086">
    <property type="entry name" value="AAA_11"/>
    <property type="match status" value="1"/>
</dbReference>
<feature type="compositionally biased region" description="Polar residues" evidence="6">
    <location>
        <begin position="73"/>
        <end position="86"/>
    </location>
</feature>
<evidence type="ECO:0000256" key="6">
    <source>
        <dbReference type="SAM" id="MobiDB-lite"/>
    </source>
</evidence>
<evidence type="ECO:0000313" key="9">
    <source>
        <dbReference type="EMBL" id="PPQ90280.1"/>
    </source>
</evidence>
<dbReference type="CDD" id="cd18808">
    <property type="entry name" value="SF1_C_Upf1"/>
    <property type="match status" value="1"/>
</dbReference>
<evidence type="ECO:0000256" key="3">
    <source>
        <dbReference type="ARBA" id="ARBA00022801"/>
    </source>
</evidence>
<dbReference type="EMBL" id="NHYD01001659">
    <property type="protein sequence ID" value="PPQ90280.1"/>
    <property type="molecule type" value="Genomic_DNA"/>
</dbReference>
<feature type="region of interest" description="Disordered" evidence="6">
    <location>
        <begin position="396"/>
        <end position="417"/>
    </location>
</feature>
<feature type="region of interest" description="Disordered" evidence="6">
    <location>
        <begin position="73"/>
        <end position="118"/>
    </location>
</feature>
<organism evidence="9 10">
    <name type="scientific">Psilocybe cyanescens</name>
    <dbReference type="NCBI Taxonomy" id="93625"/>
    <lineage>
        <taxon>Eukaryota</taxon>
        <taxon>Fungi</taxon>
        <taxon>Dikarya</taxon>
        <taxon>Basidiomycota</taxon>
        <taxon>Agaricomycotina</taxon>
        <taxon>Agaricomycetes</taxon>
        <taxon>Agaricomycetidae</taxon>
        <taxon>Agaricales</taxon>
        <taxon>Agaricineae</taxon>
        <taxon>Strophariaceae</taxon>
        <taxon>Psilocybe</taxon>
    </lineage>
</organism>
<dbReference type="Pfam" id="PF13087">
    <property type="entry name" value="AAA_12"/>
    <property type="match status" value="1"/>
</dbReference>
<comment type="caution">
    <text evidence="9">The sequence shown here is derived from an EMBL/GenBank/DDBJ whole genome shotgun (WGS) entry which is preliminary data.</text>
</comment>
<keyword evidence="2" id="KW-0547">Nucleotide-binding</keyword>
<dbReference type="AlphaFoldDB" id="A0A409XHR6"/>
<dbReference type="STRING" id="93625.A0A409XHR6"/>
<evidence type="ECO:0000256" key="4">
    <source>
        <dbReference type="ARBA" id="ARBA00022806"/>
    </source>
</evidence>
<evidence type="ECO:0000256" key="1">
    <source>
        <dbReference type="ARBA" id="ARBA00007913"/>
    </source>
</evidence>
<dbReference type="InterPro" id="IPR041679">
    <property type="entry name" value="DNA2/NAM7-like_C"/>
</dbReference>
<evidence type="ECO:0000259" key="8">
    <source>
        <dbReference type="Pfam" id="PF13087"/>
    </source>
</evidence>
<dbReference type="OrthoDB" id="6513042at2759"/>
<feature type="domain" description="DNA2/NAM7 helicase helicase" evidence="7">
    <location>
        <begin position="460"/>
        <end position="708"/>
    </location>
</feature>
<dbReference type="InterPro" id="IPR027417">
    <property type="entry name" value="P-loop_NTPase"/>
</dbReference>
<name>A0A409XHR6_PSICY</name>
<dbReference type="SUPFAM" id="SSF52540">
    <property type="entry name" value="P-loop containing nucleoside triphosphate hydrolases"/>
    <property type="match status" value="1"/>
</dbReference>
<dbReference type="PANTHER" id="PTHR10887:SF495">
    <property type="entry name" value="HELICASE SENATAXIN ISOFORM X1-RELATED"/>
    <property type="match status" value="1"/>
</dbReference>
<dbReference type="Proteomes" id="UP000283269">
    <property type="component" value="Unassembled WGS sequence"/>
</dbReference>
<dbReference type="GO" id="GO:0005694">
    <property type="term" value="C:chromosome"/>
    <property type="evidence" value="ECO:0007669"/>
    <property type="project" value="UniProtKB-ARBA"/>
</dbReference>
<protein>
    <recommendedName>
        <fullName evidence="11">AAA+ ATPase domain-containing protein</fullName>
    </recommendedName>
</protein>
<gene>
    <name evidence="9" type="ORF">CVT25_013105</name>
</gene>
<dbReference type="InParanoid" id="A0A409XHR6"/>
<keyword evidence="5" id="KW-0067">ATP-binding</keyword>
<evidence type="ECO:0008006" key="11">
    <source>
        <dbReference type="Google" id="ProtNLM"/>
    </source>
</evidence>
<keyword evidence="3" id="KW-0378">Hydrolase</keyword>
<dbReference type="GO" id="GO:0016787">
    <property type="term" value="F:hydrolase activity"/>
    <property type="evidence" value="ECO:0007669"/>
    <property type="project" value="UniProtKB-KW"/>
</dbReference>
<dbReference type="InterPro" id="IPR047187">
    <property type="entry name" value="SF1_C_Upf1"/>
</dbReference>
<accession>A0A409XHR6</accession>
<sequence>DFQRLLTTVYIFCCRLLTTILNPFLSFTLANLYQSAHALPRNGSACLQRALIAPMSTRATRLSTNVQQRTFSSTFPHNSTFSNNPRSSKKGVDRPSSSLCSGPSYRHASTSSQTPPLTKAEQDEIFLSSTNYAPGQSIRPAFSVLRQTAAEGEWLQEDDLDTSTPVSETKVLFDWRHRAPSRRMAESRSKEKDEKKYKYKRRVRPHPSDLRQGQPYYDETQEYSTKFLKLLSLEEAEDEAALKHRLATWSLERLQNEGYCITGLSAYWLQANQFGRPVACFRLGPGIELPDNKFENGTQVLMSRLDPLKEHPAIGSVLSRSQSHINICFPSMMDLNEGVWRLDLGRPNIMYERMRAAISHLEHDINEIEGKDPDPRTQYVLQGTHLRDVLLRSSFEESPPPITDENGGKEVASTADPKSSLSNFANGGAFKHDQRIHSWARRYSQPNPIVIDGDPPLPNVNSSQLRAMAAMIGERVSLIQGPPGTGKTKTIIETVKTLKVEFEVPHPLLVCTYTNVAVDNLVDGLANAGVKPLRVGYSGNVRQSLLKHTLDYKLTQHPLHPTLATLVEDSANIVVKIDDLWKRSKALWLKIKEMEKPGKSMLTRAHNMKQALVALQLRQKMLKSKIYAMQQQMLQDVVADADVVSFFIVCTTCITTACNALNVVDFPVVFLDEASMSTEPASLIAIMKGSCHLALIGDHKQLPPVIVSPQAKEGGLGVSLFERLTEEGRKWFPFHLIAYWVCIENECSDMLDVPTVMLDVQYRMHPAISHFPSKEFYDLALLDGTVDAGGNALPGLEPPSSMHLLPDVAKNFKPSVIFLDHTGNESFKGKSRVNLTEAHIVMSVVEDLLLSNKHLRGEDIGIIAPYAAQIKLLSRFITLDATYKKRFKDVLGTQRAMQMGQIEIKTVDGFEGREKEVIIFSTVRNNSAGHIGFLADKKRLNVGLTRAKRGLFVVGSISTLRAGQSTMEVEHAPPLSSSVVKGGKAGKGADSWRRYADYLVNGNLVVSLTGLELDNALYGHLKAVEAQERVSVRQQMQMLLS</sequence>